<proteinExistence type="predicted"/>
<organism evidence="2 3">
    <name type="scientific">Candidatus Aquicultor secundus</name>
    <dbReference type="NCBI Taxonomy" id="1973895"/>
    <lineage>
        <taxon>Bacteria</taxon>
        <taxon>Bacillati</taxon>
        <taxon>Actinomycetota</taxon>
        <taxon>Candidatus Aquicultoria</taxon>
        <taxon>Candidatus Aquicultorales</taxon>
        <taxon>Candidatus Aquicultoraceae</taxon>
        <taxon>Candidatus Aquicultor</taxon>
    </lineage>
</organism>
<dbReference type="PANTHER" id="PTHR37304:SF1">
    <property type="entry name" value="MEMBRANE PROTEIN"/>
    <property type="match status" value="1"/>
</dbReference>
<feature type="transmembrane region" description="Helical" evidence="1">
    <location>
        <begin position="52"/>
        <end position="72"/>
    </location>
</feature>
<keyword evidence="1" id="KW-0812">Transmembrane</keyword>
<name>A0A2M7TAY4_9ACTN</name>
<dbReference type="PANTHER" id="PTHR37304">
    <property type="entry name" value="MEMBRANE PROTEIN-RELATED"/>
    <property type="match status" value="1"/>
</dbReference>
<dbReference type="InterPro" id="IPR007211">
    <property type="entry name" value="DUF378"/>
</dbReference>
<evidence type="ECO:0000256" key="1">
    <source>
        <dbReference type="SAM" id="Phobius"/>
    </source>
</evidence>
<comment type="caution">
    <text evidence="2">The sequence shown here is derived from an EMBL/GenBank/DDBJ whole genome shotgun (WGS) entry which is preliminary data.</text>
</comment>
<gene>
    <name evidence="2" type="ORF">COY37_00870</name>
</gene>
<dbReference type="AlphaFoldDB" id="A0A2M7TAY4"/>
<sequence>MNRPRLNWLDWTALAITVIGALNWGLVGFFNYDLVRAIFSGNGSPTATITLFSNVIFAIVGLAGLYSIYSLYKVGQMQSRAMPAEERMRKAA</sequence>
<dbReference type="Proteomes" id="UP000230956">
    <property type="component" value="Unassembled WGS sequence"/>
</dbReference>
<protein>
    <submittedName>
        <fullName evidence="2">DUF378 domain-containing protein</fullName>
    </submittedName>
</protein>
<reference evidence="3" key="1">
    <citation type="submission" date="2017-09" db="EMBL/GenBank/DDBJ databases">
        <title>Depth-based differentiation of microbial function through sediment-hosted aquifers and enrichment of novel symbionts in the deep terrestrial subsurface.</title>
        <authorList>
            <person name="Probst A.J."/>
            <person name="Ladd B."/>
            <person name="Jarett J.K."/>
            <person name="Geller-Mcgrath D.E."/>
            <person name="Sieber C.M.K."/>
            <person name="Emerson J.B."/>
            <person name="Anantharaman K."/>
            <person name="Thomas B.C."/>
            <person name="Malmstrom R."/>
            <person name="Stieglmeier M."/>
            <person name="Klingl A."/>
            <person name="Woyke T."/>
            <person name="Ryan C.M."/>
            <person name="Banfield J.F."/>
        </authorList>
    </citation>
    <scope>NUCLEOTIDE SEQUENCE [LARGE SCALE GENOMIC DNA]</scope>
</reference>
<keyword evidence="1" id="KW-0472">Membrane</keyword>
<dbReference type="Pfam" id="PF04070">
    <property type="entry name" value="DUF378"/>
    <property type="match status" value="1"/>
</dbReference>
<feature type="transmembrane region" description="Helical" evidence="1">
    <location>
        <begin position="12"/>
        <end position="32"/>
    </location>
</feature>
<keyword evidence="1" id="KW-1133">Transmembrane helix</keyword>
<evidence type="ECO:0000313" key="3">
    <source>
        <dbReference type="Proteomes" id="UP000230956"/>
    </source>
</evidence>
<dbReference type="EMBL" id="PFNG01000024">
    <property type="protein sequence ID" value="PIZ42212.1"/>
    <property type="molecule type" value="Genomic_DNA"/>
</dbReference>
<accession>A0A2M7TAY4</accession>
<evidence type="ECO:0000313" key="2">
    <source>
        <dbReference type="EMBL" id="PIZ42212.1"/>
    </source>
</evidence>